<dbReference type="InterPro" id="IPR029058">
    <property type="entry name" value="AB_hydrolase_fold"/>
</dbReference>
<dbReference type="RefSeq" id="WP_110782228.1">
    <property type="nucleotide sequence ID" value="NZ_QJTI01000024.1"/>
</dbReference>
<dbReference type="EMBL" id="QJTI01000024">
    <property type="protein sequence ID" value="PYF01269.1"/>
    <property type="molecule type" value="Genomic_DNA"/>
</dbReference>
<keyword evidence="2" id="KW-0378">Hydrolase</keyword>
<dbReference type="GO" id="GO:0016787">
    <property type="term" value="F:hydrolase activity"/>
    <property type="evidence" value="ECO:0007669"/>
    <property type="project" value="UniProtKB-KW"/>
</dbReference>
<sequence>MSLASQIEFLRRLKNARLVNGLAPQAIDSPLVETSSFGSNPGALRMWSYLPPGLPAKAPLVVVLHGCGQSAAGYEFGAGWSTLARRYGFALLMPEQQKANNPQGCFNWFSPEDIRRGHGEAASIRAMVEQMVRAHKLDRKRIFITGLSAGGAMSAVLLATYPEVFSAGAVIAGLPYGVAHNVRQALHAMMSPATHSGPELGDRVRHASDHQGPWPRLSVWHGSADRTVHPGNASQLALQWLDLHGVPAAPSVDGTVDGQARRQWRDADGTVVVESYTIAGMAHGTPLGVADTGERFGAPGPFLLEAGIASSYHIAKFFGLTGRIHLAADAEPARKQERANSTSQSAPNDQFAQHGAGRRGIDVAAVITKALTAAGLIK</sequence>
<evidence type="ECO:0000256" key="3">
    <source>
        <dbReference type="SAM" id="MobiDB-lite"/>
    </source>
</evidence>
<dbReference type="OrthoDB" id="9767239at2"/>
<name>A0A318TNW5_9BRAD</name>
<keyword evidence="5" id="KW-1185">Reference proteome</keyword>
<dbReference type="InterPro" id="IPR010126">
    <property type="entry name" value="Esterase_phb"/>
</dbReference>
<reference evidence="4 5" key="1">
    <citation type="submission" date="2018-06" db="EMBL/GenBank/DDBJ databases">
        <title>Genomic Encyclopedia of Archaeal and Bacterial Type Strains, Phase II (KMG-II): from individual species to whole genera.</title>
        <authorList>
            <person name="Goeker M."/>
        </authorList>
    </citation>
    <scope>NUCLEOTIDE SEQUENCE [LARGE SCALE GENOMIC DNA]</scope>
    <source>
        <strain evidence="4 5">JCM 11668</strain>
    </source>
</reference>
<evidence type="ECO:0000256" key="1">
    <source>
        <dbReference type="ARBA" id="ARBA00022729"/>
    </source>
</evidence>
<dbReference type="Proteomes" id="UP000248148">
    <property type="component" value="Unassembled WGS sequence"/>
</dbReference>
<dbReference type="PANTHER" id="PTHR43037">
    <property type="entry name" value="UNNAMED PRODUCT-RELATED"/>
    <property type="match status" value="1"/>
</dbReference>
<accession>A0A318TNW5</accession>
<feature type="compositionally biased region" description="Polar residues" evidence="3">
    <location>
        <begin position="339"/>
        <end position="351"/>
    </location>
</feature>
<proteinExistence type="predicted"/>
<protein>
    <submittedName>
        <fullName evidence="4">Feruloyl esterase</fullName>
    </submittedName>
</protein>
<organism evidence="4 5">
    <name type="scientific">Rhodopseudomonas faecalis</name>
    <dbReference type="NCBI Taxonomy" id="99655"/>
    <lineage>
        <taxon>Bacteria</taxon>
        <taxon>Pseudomonadati</taxon>
        <taxon>Pseudomonadota</taxon>
        <taxon>Alphaproteobacteria</taxon>
        <taxon>Hyphomicrobiales</taxon>
        <taxon>Nitrobacteraceae</taxon>
        <taxon>Rhodopseudomonas</taxon>
    </lineage>
</organism>
<comment type="caution">
    <text evidence="4">The sequence shown here is derived from an EMBL/GenBank/DDBJ whole genome shotgun (WGS) entry which is preliminary data.</text>
</comment>
<dbReference type="NCBIfam" id="TIGR01840">
    <property type="entry name" value="esterase_phb"/>
    <property type="match status" value="1"/>
</dbReference>
<keyword evidence="1" id="KW-0732">Signal</keyword>
<gene>
    <name evidence="4" type="ORF">BJ122_12452</name>
</gene>
<feature type="region of interest" description="Disordered" evidence="3">
    <location>
        <begin position="331"/>
        <end position="356"/>
    </location>
</feature>
<dbReference type="PANTHER" id="PTHR43037:SF1">
    <property type="entry name" value="BLL1128 PROTEIN"/>
    <property type="match status" value="1"/>
</dbReference>
<dbReference type="SUPFAM" id="SSF53474">
    <property type="entry name" value="alpha/beta-Hydrolases"/>
    <property type="match status" value="1"/>
</dbReference>
<dbReference type="Gene3D" id="3.40.50.1820">
    <property type="entry name" value="alpha/beta hydrolase"/>
    <property type="match status" value="1"/>
</dbReference>
<dbReference type="Pfam" id="PF10503">
    <property type="entry name" value="Esterase_PHB"/>
    <property type="match status" value="1"/>
</dbReference>
<dbReference type="AlphaFoldDB" id="A0A318TNW5"/>
<dbReference type="InterPro" id="IPR050955">
    <property type="entry name" value="Plant_Biomass_Hydrol_Est"/>
</dbReference>
<evidence type="ECO:0000256" key="2">
    <source>
        <dbReference type="ARBA" id="ARBA00022801"/>
    </source>
</evidence>
<evidence type="ECO:0000313" key="5">
    <source>
        <dbReference type="Proteomes" id="UP000248148"/>
    </source>
</evidence>
<evidence type="ECO:0000313" key="4">
    <source>
        <dbReference type="EMBL" id="PYF01269.1"/>
    </source>
</evidence>
<dbReference type="GO" id="GO:0005576">
    <property type="term" value="C:extracellular region"/>
    <property type="evidence" value="ECO:0007669"/>
    <property type="project" value="InterPro"/>
</dbReference>